<dbReference type="AlphaFoldDB" id="A0A9Q1GFQ7"/>
<evidence type="ECO:0000313" key="2">
    <source>
        <dbReference type="Proteomes" id="UP001153076"/>
    </source>
</evidence>
<gene>
    <name evidence="1" type="ORF">Cgig2_020480</name>
</gene>
<proteinExistence type="predicted"/>
<dbReference type="Proteomes" id="UP001153076">
    <property type="component" value="Unassembled WGS sequence"/>
</dbReference>
<keyword evidence="2" id="KW-1185">Reference proteome</keyword>
<reference evidence="1" key="1">
    <citation type="submission" date="2022-04" db="EMBL/GenBank/DDBJ databases">
        <title>Carnegiea gigantea Genome sequencing and assembly v2.</title>
        <authorList>
            <person name="Copetti D."/>
            <person name="Sanderson M.J."/>
            <person name="Burquez A."/>
            <person name="Wojciechowski M.F."/>
        </authorList>
    </citation>
    <scope>NUCLEOTIDE SEQUENCE</scope>
    <source>
        <strain evidence="1">SGP5-SGP5p</strain>
        <tissue evidence="1">Aerial part</tissue>
    </source>
</reference>
<evidence type="ECO:0000313" key="1">
    <source>
        <dbReference type="EMBL" id="KAJ8419321.1"/>
    </source>
</evidence>
<comment type="caution">
    <text evidence="1">The sequence shown here is derived from an EMBL/GenBank/DDBJ whole genome shotgun (WGS) entry which is preliminary data.</text>
</comment>
<dbReference type="OrthoDB" id="1932741at2759"/>
<name>A0A9Q1GFQ7_9CARY</name>
<organism evidence="1 2">
    <name type="scientific">Carnegiea gigantea</name>
    <dbReference type="NCBI Taxonomy" id="171969"/>
    <lineage>
        <taxon>Eukaryota</taxon>
        <taxon>Viridiplantae</taxon>
        <taxon>Streptophyta</taxon>
        <taxon>Embryophyta</taxon>
        <taxon>Tracheophyta</taxon>
        <taxon>Spermatophyta</taxon>
        <taxon>Magnoliopsida</taxon>
        <taxon>eudicotyledons</taxon>
        <taxon>Gunneridae</taxon>
        <taxon>Pentapetalae</taxon>
        <taxon>Caryophyllales</taxon>
        <taxon>Cactineae</taxon>
        <taxon>Cactaceae</taxon>
        <taxon>Cactoideae</taxon>
        <taxon>Echinocereeae</taxon>
        <taxon>Carnegiea</taxon>
    </lineage>
</organism>
<dbReference type="EMBL" id="JAKOGI010005473">
    <property type="protein sequence ID" value="KAJ8419321.1"/>
    <property type="molecule type" value="Genomic_DNA"/>
</dbReference>
<sequence length="198" mass="22247">MMKATDWGFEDARAQREVVEAGEGQIQEISNTTVQATNEPERGSPTSPVAAISPNRGAISSYAAMTTDPDEGTSLKFIQTPVINSVKCARIVSNDVNPEIEYWKSVVLCFASGLIHHWSYSVNTVSMSDQFIHYKITQIHTMKRFFITFVYEANQEMQRRGLWEDLKYIANDMKEAMCILGDFKTVLYSGDRLGGTEV</sequence>
<protein>
    <submittedName>
        <fullName evidence="1">Uncharacterized protein</fullName>
    </submittedName>
</protein>
<accession>A0A9Q1GFQ7</accession>